<dbReference type="AlphaFoldDB" id="A0A2I0A090"/>
<reference evidence="2 3" key="1">
    <citation type="journal article" date="2017" name="Nature">
        <title>The Apostasia genome and the evolution of orchids.</title>
        <authorList>
            <person name="Zhang G.Q."/>
            <person name="Liu K.W."/>
            <person name="Li Z."/>
            <person name="Lohaus R."/>
            <person name="Hsiao Y.Y."/>
            <person name="Niu S.C."/>
            <person name="Wang J.Y."/>
            <person name="Lin Y.C."/>
            <person name="Xu Q."/>
            <person name="Chen L.J."/>
            <person name="Yoshida K."/>
            <person name="Fujiwara S."/>
            <person name="Wang Z.W."/>
            <person name="Zhang Y.Q."/>
            <person name="Mitsuda N."/>
            <person name="Wang M."/>
            <person name="Liu G.H."/>
            <person name="Pecoraro L."/>
            <person name="Huang H.X."/>
            <person name="Xiao X.J."/>
            <person name="Lin M."/>
            <person name="Wu X.Y."/>
            <person name="Wu W.L."/>
            <person name="Chen Y.Y."/>
            <person name="Chang S.B."/>
            <person name="Sakamoto S."/>
            <person name="Ohme-Takagi M."/>
            <person name="Yagi M."/>
            <person name="Zeng S.J."/>
            <person name="Shen C.Y."/>
            <person name="Yeh C.M."/>
            <person name="Luo Y.B."/>
            <person name="Tsai W.C."/>
            <person name="Van de Peer Y."/>
            <person name="Liu Z.J."/>
        </authorList>
    </citation>
    <scope>NUCLEOTIDE SEQUENCE [LARGE SCALE GENOMIC DNA]</scope>
    <source>
        <strain evidence="3">cv. Shenzhen</strain>
        <tissue evidence="2">Stem</tissue>
    </source>
</reference>
<keyword evidence="3" id="KW-1185">Reference proteome</keyword>
<proteinExistence type="predicted"/>
<protein>
    <recommendedName>
        <fullName evidence="4">Secreted protein</fullName>
    </recommendedName>
</protein>
<feature type="signal peptide" evidence="1">
    <location>
        <begin position="1"/>
        <end position="25"/>
    </location>
</feature>
<evidence type="ECO:0000313" key="2">
    <source>
        <dbReference type="EMBL" id="PKA48951.1"/>
    </source>
</evidence>
<evidence type="ECO:0008006" key="4">
    <source>
        <dbReference type="Google" id="ProtNLM"/>
    </source>
</evidence>
<dbReference type="Proteomes" id="UP000236161">
    <property type="component" value="Unassembled WGS sequence"/>
</dbReference>
<name>A0A2I0A090_9ASPA</name>
<gene>
    <name evidence="2" type="ORF">AXF42_Ash021727</name>
</gene>
<keyword evidence="1" id="KW-0732">Signal</keyword>
<accession>A0A2I0A090</accession>
<evidence type="ECO:0000313" key="3">
    <source>
        <dbReference type="Proteomes" id="UP000236161"/>
    </source>
</evidence>
<dbReference type="EMBL" id="KZ452071">
    <property type="protein sequence ID" value="PKA48951.1"/>
    <property type="molecule type" value="Genomic_DNA"/>
</dbReference>
<evidence type="ECO:0000256" key="1">
    <source>
        <dbReference type="SAM" id="SignalP"/>
    </source>
</evidence>
<sequence>MVASFVRRSWLAVACVGTWPAKGTAESCRVGIMAEDRVSCWKRSHECFSRSQ</sequence>
<organism evidence="2 3">
    <name type="scientific">Apostasia shenzhenica</name>
    <dbReference type="NCBI Taxonomy" id="1088818"/>
    <lineage>
        <taxon>Eukaryota</taxon>
        <taxon>Viridiplantae</taxon>
        <taxon>Streptophyta</taxon>
        <taxon>Embryophyta</taxon>
        <taxon>Tracheophyta</taxon>
        <taxon>Spermatophyta</taxon>
        <taxon>Magnoliopsida</taxon>
        <taxon>Liliopsida</taxon>
        <taxon>Asparagales</taxon>
        <taxon>Orchidaceae</taxon>
        <taxon>Apostasioideae</taxon>
        <taxon>Apostasia</taxon>
    </lineage>
</organism>
<feature type="chain" id="PRO_5014170630" description="Secreted protein" evidence="1">
    <location>
        <begin position="26"/>
        <end position="52"/>
    </location>
</feature>